<dbReference type="Pfam" id="PF00520">
    <property type="entry name" value="Ion_trans"/>
    <property type="match status" value="1"/>
</dbReference>
<accession>A0A7W7CH03</accession>
<feature type="transmembrane region" description="Helical" evidence="5">
    <location>
        <begin position="194"/>
        <end position="213"/>
    </location>
</feature>
<feature type="transmembrane region" description="Helical" evidence="5">
    <location>
        <begin position="12"/>
        <end position="31"/>
    </location>
</feature>
<organism evidence="7 8">
    <name type="scientific">Crossiella cryophila</name>
    <dbReference type="NCBI Taxonomy" id="43355"/>
    <lineage>
        <taxon>Bacteria</taxon>
        <taxon>Bacillati</taxon>
        <taxon>Actinomycetota</taxon>
        <taxon>Actinomycetes</taxon>
        <taxon>Pseudonocardiales</taxon>
        <taxon>Pseudonocardiaceae</taxon>
        <taxon>Crossiella</taxon>
    </lineage>
</organism>
<name>A0A7W7CH03_9PSEU</name>
<evidence type="ECO:0000313" key="8">
    <source>
        <dbReference type="Proteomes" id="UP000533598"/>
    </source>
</evidence>
<evidence type="ECO:0000256" key="4">
    <source>
        <dbReference type="ARBA" id="ARBA00023136"/>
    </source>
</evidence>
<keyword evidence="7" id="KW-0813">Transport</keyword>
<dbReference type="RefSeq" id="WP_185007353.1">
    <property type="nucleotide sequence ID" value="NZ_BAAAUI010000054.1"/>
</dbReference>
<proteinExistence type="predicted"/>
<dbReference type="Gene3D" id="1.20.120.350">
    <property type="entry name" value="Voltage-gated potassium channels. Chain C"/>
    <property type="match status" value="1"/>
</dbReference>
<comment type="subcellular location">
    <subcellularLocation>
        <location evidence="1">Membrane</location>
        <topology evidence="1">Multi-pass membrane protein</topology>
    </subcellularLocation>
</comment>
<dbReference type="Proteomes" id="UP000533598">
    <property type="component" value="Unassembled WGS sequence"/>
</dbReference>
<keyword evidence="4 5" id="KW-0472">Membrane</keyword>
<keyword evidence="2 5" id="KW-0812">Transmembrane</keyword>
<dbReference type="GO" id="GO:0001518">
    <property type="term" value="C:voltage-gated sodium channel complex"/>
    <property type="evidence" value="ECO:0007669"/>
    <property type="project" value="TreeGrafter"/>
</dbReference>
<dbReference type="InterPro" id="IPR005821">
    <property type="entry name" value="Ion_trans_dom"/>
</dbReference>
<evidence type="ECO:0000256" key="5">
    <source>
        <dbReference type="SAM" id="Phobius"/>
    </source>
</evidence>
<dbReference type="PANTHER" id="PTHR10037">
    <property type="entry name" value="VOLTAGE-GATED CATION CHANNEL CALCIUM AND SODIUM"/>
    <property type="match status" value="1"/>
</dbReference>
<feature type="transmembrane region" description="Helical" evidence="5">
    <location>
        <begin position="156"/>
        <end position="174"/>
    </location>
</feature>
<evidence type="ECO:0000259" key="6">
    <source>
        <dbReference type="Pfam" id="PF00520"/>
    </source>
</evidence>
<feature type="transmembrane region" description="Helical" evidence="5">
    <location>
        <begin position="121"/>
        <end position="144"/>
    </location>
</feature>
<dbReference type="SUPFAM" id="SSF81324">
    <property type="entry name" value="Voltage-gated potassium channels"/>
    <property type="match status" value="1"/>
</dbReference>
<keyword evidence="8" id="KW-1185">Reference proteome</keyword>
<feature type="domain" description="Ion transport" evidence="6">
    <location>
        <begin position="14"/>
        <end position="223"/>
    </location>
</feature>
<dbReference type="InterPro" id="IPR027359">
    <property type="entry name" value="Volt_channel_dom_sf"/>
</dbReference>
<evidence type="ECO:0000256" key="3">
    <source>
        <dbReference type="ARBA" id="ARBA00022989"/>
    </source>
</evidence>
<keyword evidence="7" id="KW-0407">Ion channel</keyword>
<gene>
    <name evidence="7" type="ORF">HNR67_007188</name>
</gene>
<dbReference type="PANTHER" id="PTHR10037:SF62">
    <property type="entry name" value="SODIUM CHANNEL PROTEIN 60E"/>
    <property type="match status" value="1"/>
</dbReference>
<dbReference type="EMBL" id="JACHMH010000001">
    <property type="protein sequence ID" value="MBB4681070.1"/>
    <property type="molecule type" value="Genomic_DNA"/>
</dbReference>
<dbReference type="Gene3D" id="1.10.287.70">
    <property type="match status" value="1"/>
</dbReference>
<evidence type="ECO:0000256" key="1">
    <source>
        <dbReference type="ARBA" id="ARBA00004141"/>
    </source>
</evidence>
<keyword evidence="7" id="KW-0406">Ion transport</keyword>
<dbReference type="GO" id="GO:0005248">
    <property type="term" value="F:voltage-gated sodium channel activity"/>
    <property type="evidence" value="ECO:0007669"/>
    <property type="project" value="TreeGrafter"/>
</dbReference>
<dbReference type="InterPro" id="IPR043203">
    <property type="entry name" value="VGCC_Ca_Na"/>
</dbReference>
<dbReference type="AlphaFoldDB" id="A0A7W7CH03"/>
<comment type="caution">
    <text evidence="7">The sequence shown here is derived from an EMBL/GenBank/DDBJ whole genome shotgun (WGS) entry which is preliminary data.</text>
</comment>
<evidence type="ECO:0000313" key="7">
    <source>
        <dbReference type="EMBL" id="MBB4681070.1"/>
    </source>
</evidence>
<evidence type="ECO:0000256" key="2">
    <source>
        <dbReference type="ARBA" id="ARBA00022692"/>
    </source>
</evidence>
<keyword evidence="3 5" id="KW-1133">Transmembrane helix</keyword>
<reference evidence="7 8" key="1">
    <citation type="submission" date="2020-08" db="EMBL/GenBank/DDBJ databases">
        <title>Sequencing the genomes of 1000 actinobacteria strains.</title>
        <authorList>
            <person name="Klenk H.-P."/>
        </authorList>
    </citation>
    <scope>NUCLEOTIDE SEQUENCE [LARGE SCALE GENOMIC DNA]</scope>
    <source>
        <strain evidence="7 8">DSM 44230</strain>
    </source>
</reference>
<sequence>MRSQVRSLVDSARFQQLIVAVIVLNAIVLGLETAPAVAREYGSIMDTVDRWALVVFVVELVLRLYAHGREFFRDPWNCFDLLVVSVSLAPFAHGSSALRALRIVRVLRLLSVLPNLRRVVAALLSAIPAVLSIVAVLSLLLYVAGVMATNLYSTAPGGYFTDLGASMLTLFQIITGDAWSDVMREVMTVDPLAWIFFVGFVLVGTFTVLNLFIATMVSAMESQIASEKEAVIPEPRAAEPADQAVLLELRALRAEIRELRSARD</sequence>
<protein>
    <submittedName>
        <fullName evidence="7">Voltage-gated sodium channel</fullName>
    </submittedName>
</protein>